<accession>A0A8H7N537</accession>
<name>A0A8H7N537_BIOOC</name>
<organism evidence="1 2">
    <name type="scientific">Bionectria ochroleuca</name>
    <name type="common">Gliocladium roseum</name>
    <dbReference type="NCBI Taxonomy" id="29856"/>
    <lineage>
        <taxon>Eukaryota</taxon>
        <taxon>Fungi</taxon>
        <taxon>Dikarya</taxon>
        <taxon>Ascomycota</taxon>
        <taxon>Pezizomycotina</taxon>
        <taxon>Sordariomycetes</taxon>
        <taxon>Hypocreomycetidae</taxon>
        <taxon>Hypocreales</taxon>
        <taxon>Bionectriaceae</taxon>
        <taxon>Clonostachys</taxon>
    </lineage>
</organism>
<dbReference type="EMBL" id="JADCTT010000007">
    <property type="protein sequence ID" value="KAF9749634.1"/>
    <property type="molecule type" value="Genomic_DNA"/>
</dbReference>
<dbReference type="AlphaFoldDB" id="A0A8H7N537"/>
<comment type="caution">
    <text evidence="1">The sequence shown here is derived from an EMBL/GenBank/DDBJ whole genome shotgun (WGS) entry which is preliminary data.</text>
</comment>
<protein>
    <submittedName>
        <fullName evidence="1">Uncharacterized protein</fullName>
    </submittedName>
</protein>
<evidence type="ECO:0000313" key="2">
    <source>
        <dbReference type="Proteomes" id="UP000616885"/>
    </source>
</evidence>
<evidence type="ECO:0000313" key="1">
    <source>
        <dbReference type="EMBL" id="KAF9749634.1"/>
    </source>
</evidence>
<proteinExistence type="predicted"/>
<reference evidence="1" key="1">
    <citation type="submission" date="2020-10" db="EMBL/GenBank/DDBJ databases">
        <title>High-Quality Genome Resource of Clonostachys rosea strain S41 by Oxford Nanopore Long-Read Sequencing.</title>
        <authorList>
            <person name="Wang H."/>
        </authorList>
    </citation>
    <scope>NUCLEOTIDE SEQUENCE</scope>
    <source>
        <strain evidence="1">S41</strain>
    </source>
</reference>
<dbReference type="Proteomes" id="UP000616885">
    <property type="component" value="Unassembled WGS sequence"/>
</dbReference>
<gene>
    <name evidence="1" type="ORF">IM811_015661</name>
</gene>
<sequence length="118" mass="12529">MLAAKAPTKGVGERSVSSSLPQAIAYLSILFRPRSSGASSTAMLIMLARPLMAPILAVHPSDSLTGLASISTPNFHFVVSPLGLCASSINEDCPSFSLSHQLTTHPMEVWVVNHTGWR</sequence>